<name>X1IS62_9ZZZZ</name>
<keyword evidence="2" id="KW-0802">TPR repeat</keyword>
<evidence type="ECO:0000256" key="1">
    <source>
        <dbReference type="ARBA" id="ARBA00022737"/>
    </source>
</evidence>
<proteinExistence type="predicted"/>
<dbReference type="Pfam" id="PF07719">
    <property type="entry name" value="TPR_2"/>
    <property type="match status" value="1"/>
</dbReference>
<comment type="caution">
    <text evidence="3">The sequence shown here is derived from an EMBL/GenBank/DDBJ whole genome shotgun (WGS) entry which is preliminary data.</text>
</comment>
<accession>X1IS62</accession>
<sequence>EGAEQALKDVAKKDTTNYEAHYYLGRIYDDLQDFSKSAGEYGKSAELNPDHSDSFLRWGLALLRDMKDEEAVAPLKQAVKQLPDSVPAHAYLAVAYENIGELKKAIGEYKTLAKLEPDNPEHQKDVAYLERESGNTGGAIDALDKAIELDPDDPMLY</sequence>
<gene>
    <name evidence="3" type="ORF">S03H2_68559</name>
</gene>
<protein>
    <submittedName>
        <fullName evidence="3">Uncharacterized protein</fullName>
    </submittedName>
</protein>
<evidence type="ECO:0000313" key="3">
    <source>
        <dbReference type="EMBL" id="GAH84542.1"/>
    </source>
</evidence>
<dbReference type="SMART" id="SM00028">
    <property type="entry name" value="TPR"/>
    <property type="match status" value="4"/>
</dbReference>
<dbReference type="InterPro" id="IPR011990">
    <property type="entry name" value="TPR-like_helical_dom_sf"/>
</dbReference>
<dbReference type="PANTHER" id="PTHR45586">
    <property type="entry name" value="TPR REPEAT-CONTAINING PROTEIN PA4667"/>
    <property type="match status" value="1"/>
</dbReference>
<dbReference type="PANTHER" id="PTHR45586:SF1">
    <property type="entry name" value="LIPOPOLYSACCHARIDE ASSEMBLY PROTEIN B"/>
    <property type="match status" value="1"/>
</dbReference>
<feature type="non-terminal residue" evidence="3">
    <location>
        <position position="1"/>
    </location>
</feature>
<dbReference type="InterPro" id="IPR013105">
    <property type="entry name" value="TPR_2"/>
</dbReference>
<keyword evidence="1" id="KW-0677">Repeat</keyword>
<evidence type="ECO:0000256" key="2">
    <source>
        <dbReference type="ARBA" id="ARBA00022803"/>
    </source>
</evidence>
<dbReference type="Gene3D" id="1.25.40.10">
    <property type="entry name" value="Tetratricopeptide repeat domain"/>
    <property type="match status" value="1"/>
</dbReference>
<dbReference type="Pfam" id="PF13181">
    <property type="entry name" value="TPR_8"/>
    <property type="match status" value="1"/>
</dbReference>
<organism evidence="3">
    <name type="scientific">marine sediment metagenome</name>
    <dbReference type="NCBI Taxonomy" id="412755"/>
    <lineage>
        <taxon>unclassified sequences</taxon>
        <taxon>metagenomes</taxon>
        <taxon>ecological metagenomes</taxon>
    </lineage>
</organism>
<dbReference type="SUPFAM" id="SSF48452">
    <property type="entry name" value="TPR-like"/>
    <property type="match status" value="1"/>
</dbReference>
<dbReference type="InterPro" id="IPR051012">
    <property type="entry name" value="CellSynth/LPSAsmb/PSIAsmb"/>
</dbReference>
<dbReference type="EMBL" id="BARU01045096">
    <property type="protein sequence ID" value="GAH84542.1"/>
    <property type="molecule type" value="Genomic_DNA"/>
</dbReference>
<feature type="non-terminal residue" evidence="3">
    <location>
        <position position="157"/>
    </location>
</feature>
<reference evidence="3" key="1">
    <citation type="journal article" date="2014" name="Front. Microbiol.">
        <title>High frequency of phylogenetically diverse reductive dehalogenase-homologous genes in deep subseafloor sedimentary metagenomes.</title>
        <authorList>
            <person name="Kawai M."/>
            <person name="Futagami T."/>
            <person name="Toyoda A."/>
            <person name="Takaki Y."/>
            <person name="Nishi S."/>
            <person name="Hori S."/>
            <person name="Arai W."/>
            <person name="Tsubouchi T."/>
            <person name="Morono Y."/>
            <person name="Uchiyama I."/>
            <person name="Ito T."/>
            <person name="Fujiyama A."/>
            <person name="Inagaki F."/>
            <person name="Takami H."/>
        </authorList>
    </citation>
    <scope>NUCLEOTIDE SEQUENCE</scope>
    <source>
        <strain evidence="3">Expedition CK06-06</strain>
    </source>
</reference>
<dbReference type="PROSITE" id="PS50005">
    <property type="entry name" value="TPR"/>
    <property type="match status" value="3"/>
</dbReference>
<dbReference type="Pfam" id="PF14559">
    <property type="entry name" value="TPR_19"/>
    <property type="match status" value="1"/>
</dbReference>
<dbReference type="InterPro" id="IPR019734">
    <property type="entry name" value="TPR_rpt"/>
</dbReference>
<dbReference type="AlphaFoldDB" id="X1IS62"/>